<dbReference type="AlphaFoldDB" id="A0AAE0KKW1"/>
<reference evidence="2" key="2">
    <citation type="submission" date="2023-06" db="EMBL/GenBank/DDBJ databases">
        <authorList>
            <consortium name="Lawrence Berkeley National Laboratory"/>
            <person name="Haridas S."/>
            <person name="Hensen N."/>
            <person name="Bonometti L."/>
            <person name="Westerberg I."/>
            <person name="Brannstrom I.O."/>
            <person name="Guillou S."/>
            <person name="Cros-Aarteil S."/>
            <person name="Calhoun S."/>
            <person name="Kuo A."/>
            <person name="Mondo S."/>
            <person name="Pangilinan J."/>
            <person name="Riley R."/>
            <person name="LaButti K."/>
            <person name="Andreopoulos B."/>
            <person name="Lipzen A."/>
            <person name="Chen C."/>
            <person name="Yanf M."/>
            <person name="Daum C."/>
            <person name="Ng V."/>
            <person name="Clum A."/>
            <person name="Steindorff A."/>
            <person name="Ohm R."/>
            <person name="Martin F."/>
            <person name="Silar P."/>
            <person name="Natvig D."/>
            <person name="Lalanne C."/>
            <person name="Gautier V."/>
            <person name="Ament-velasquez S.L."/>
            <person name="Kruys A."/>
            <person name="Hutchinson M.I."/>
            <person name="Powell A.J."/>
            <person name="Barry K."/>
            <person name="Miller A.N."/>
            <person name="Grigoriev I.V."/>
            <person name="Debuchy R."/>
            <person name="Gladieux P."/>
            <person name="Thoren M.H."/>
            <person name="Johannesson H."/>
        </authorList>
    </citation>
    <scope>NUCLEOTIDE SEQUENCE</scope>
    <source>
        <strain evidence="2">CBS 232.78</strain>
    </source>
</reference>
<feature type="region of interest" description="Disordered" evidence="1">
    <location>
        <begin position="283"/>
        <end position="335"/>
    </location>
</feature>
<reference evidence="2" key="1">
    <citation type="journal article" date="2023" name="Mol. Phylogenet. Evol.">
        <title>Genome-scale phylogeny and comparative genomics of the fungal order Sordariales.</title>
        <authorList>
            <person name="Hensen N."/>
            <person name="Bonometti L."/>
            <person name="Westerberg I."/>
            <person name="Brannstrom I.O."/>
            <person name="Guillou S."/>
            <person name="Cros-Aarteil S."/>
            <person name="Calhoun S."/>
            <person name="Haridas S."/>
            <person name="Kuo A."/>
            <person name="Mondo S."/>
            <person name="Pangilinan J."/>
            <person name="Riley R."/>
            <person name="LaButti K."/>
            <person name="Andreopoulos B."/>
            <person name="Lipzen A."/>
            <person name="Chen C."/>
            <person name="Yan M."/>
            <person name="Daum C."/>
            <person name="Ng V."/>
            <person name="Clum A."/>
            <person name="Steindorff A."/>
            <person name="Ohm R.A."/>
            <person name="Martin F."/>
            <person name="Silar P."/>
            <person name="Natvig D.O."/>
            <person name="Lalanne C."/>
            <person name="Gautier V."/>
            <person name="Ament-Velasquez S.L."/>
            <person name="Kruys A."/>
            <person name="Hutchinson M.I."/>
            <person name="Powell A.J."/>
            <person name="Barry K."/>
            <person name="Miller A.N."/>
            <person name="Grigoriev I.V."/>
            <person name="Debuchy R."/>
            <person name="Gladieux P."/>
            <person name="Hiltunen Thoren M."/>
            <person name="Johannesson H."/>
        </authorList>
    </citation>
    <scope>NUCLEOTIDE SEQUENCE</scope>
    <source>
        <strain evidence="2">CBS 232.78</strain>
    </source>
</reference>
<dbReference type="EMBL" id="JAULSW010000006">
    <property type="protein sequence ID" value="KAK3377780.1"/>
    <property type="molecule type" value="Genomic_DNA"/>
</dbReference>
<organism evidence="2 3">
    <name type="scientific">Podospora didyma</name>
    <dbReference type="NCBI Taxonomy" id="330526"/>
    <lineage>
        <taxon>Eukaryota</taxon>
        <taxon>Fungi</taxon>
        <taxon>Dikarya</taxon>
        <taxon>Ascomycota</taxon>
        <taxon>Pezizomycotina</taxon>
        <taxon>Sordariomycetes</taxon>
        <taxon>Sordariomycetidae</taxon>
        <taxon>Sordariales</taxon>
        <taxon>Podosporaceae</taxon>
        <taxon>Podospora</taxon>
    </lineage>
</organism>
<name>A0AAE0KKW1_9PEZI</name>
<dbReference type="Proteomes" id="UP001285441">
    <property type="component" value="Unassembled WGS sequence"/>
</dbReference>
<feature type="compositionally biased region" description="Low complexity" evidence="1">
    <location>
        <begin position="222"/>
        <end position="237"/>
    </location>
</feature>
<evidence type="ECO:0000313" key="2">
    <source>
        <dbReference type="EMBL" id="KAK3377780.1"/>
    </source>
</evidence>
<sequence>MEARVASSPVKENDNLGEMVRHYMRRGHGPKGNQKSSCSNRCEASQRRPPPGPLRERAYLKSPPALELASDDDRPRSSVVPPPSPKVQDHNPTAKGKEKEIGYSGGFQPKIMPVVVIPQRSTSKTADSDKKPDYSQQRQRGVVVGPSNPAVAPPPSFNERVLLDQDGKKKVENMLININNTELFAQGASLGTYTEAEHNRLEQQPTPAGFHYDHWQQPPPEQIGRQQYPQRPQQKFQAGSSSITEQSQYFPYQLPHPQHPLYSQQQYQTAAADRHHRQQYPPYAAVHQHPPPPTPPHESSQQHEVSLASPFGQSLSPTSQQPLSPMTPMTPTTPGRTWQQLWAIHDQHFQCWHTPEQRREFDRLRRKNPHDADIFASIYDEYK</sequence>
<proteinExistence type="predicted"/>
<feature type="compositionally biased region" description="Polar residues" evidence="1">
    <location>
        <begin position="33"/>
        <end position="43"/>
    </location>
</feature>
<keyword evidence="3" id="KW-1185">Reference proteome</keyword>
<evidence type="ECO:0000256" key="1">
    <source>
        <dbReference type="SAM" id="MobiDB-lite"/>
    </source>
</evidence>
<protein>
    <submittedName>
        <fullName evidence="2">Uncharacterized protein</fullName>
    </submittedName>
</protein>
<comment type="caution">
    <text evidence="2">The sequence shown here is derived from an EMBL/GenBank/DDBJ whole genome shotgun (WGS) entry which is preliminary data.</text>
</comment>
<accession>A0AAE0KKW1</accession>
<evidence type="ECO:0000313" key="3">
    <source>
        <dbReference type="Proteomes" id="UP001285441"/>
    </source>
</evidence>
<feature type="compositionally biased region" description="Low complexity" evidence="1">
    <location>
        <begin position="313"/>
        <end position="334"/>
    </location>
</feature>
<gene>
    <name evidence="2" type="ORF">B0H63DRAFT_477964</name>
</gene>
<feature type="region of interest" description="Disordered" evidence="1">
    <location>
        <begin position="1"/>
        <end position="160"/>
    </location>
</feature>
<feature type="region of interest" description="Disordered" evidence="1">
    <location>
        <begin position="205"/>
        <end position="245"/>
    </location>
</feature>